<feature type="domain" description="HTH luxR-type" evidence="5">
    <location>
        <begin position="167"/>
        <end position="232"/>
    </location>
</feature>
<evidence type="ECO:0000313" key="6">
    <source>
        <dbReference type="EMBL" id="EEX69565.1"/>
    </source>
</evidence>
<keyword evidence="2" id="KW-0238">DNA-binding</keyword>
<dbReference type="InterPro" id="IPR000792">
    <property type="entry name" value="Tscrpt_reg_LuxR_C"/>
</dbReference>
<dbReference type="PROSITE" id="PS50043">
    <property type="entry name" value="HTH_LUXR_2"/>
    <property type="match status" value="1"/>
</dbReference>
<proteinExistence type="predicted"/>
<feature type="region of interest" description="Disordered" evidence="4">
    <location>
        <begin position="268"/>
        <end position="301"/>
    </location>
</feature>
<dbReference type="CDD" id="cd06170">
    <property type="entry name" value="LuxR_C_like"/>
    <property type="match status" value="1"/>
</dbReference>
<evidence type="ECO:0000259" key="5">
    <source>
        <dbReference type="PROSITE" id="PS50043"/>
    </source>
</evidence>
<dbReference type="InterPro" id="IPR036388">
    <property type="entry name" value="WH-like_DNA-bd_sf"/>
</dbReference>
<dbReference type="eggNOG" id="COG2202">
    <property type="taxonomic scope" value="Bacteria"/>
</dbReference>
<evidence type="ECO:0000313" key="7">
    <source>
        <dbReference type="Proteomes" id="UP000003671"/>
    </source>
</evidence>
<reference evidence="6" key="1">
    <citation type="submission" date="2009-09" db="EMBL/GenBank/DDBJ databases">
        <authorList>
            <person name="Weinstock G."/>
            <person name="Sodergren E."/>
            <person name="Clifton S."/>
            <person name="Fulton L."/>
            <person name="Fulton B."/>
            <person name="Courtney L."/>
            <person name="Fronick C."/>
            <person name="Harrison M."/>
            <person name="Strong C."/>
            <person name="Farmer C."/>
            <person name="Delahaunty K."/>
            <person name="Markovic C."/>
            <person name="Hall O."/>
            <person name="Minx P."/>
            <person name="Tomlinson C."/>
            <person name="Mitreva M."/>
            <person name="Nelson J."/>
            <person name="Hou S."/>
            <person name="Wollam A."/>
            <person name="Pepin K.H."/>
            <person name="Johnson M."/>
            <person name="Bhonagiri V."/>
            <person name="Nash W.E."/>
            <person name="Warren W."/>
            <person name="Chinwalla A."/>
            <person name="Mardis E.R."/>
            <person name="Wilson R.K."/>
        </authorList>
    </citation>
    <scope>NUCLEOTIDE SEQUENCE [LARGE SCALE GENOMIC DNA]</scope>
    <source>
        <strain evidence="6">DSM 20544</strain>
    </source>
</reference>
<name>C9KKB5_9FIRM</name>
<evidence type="ECO:0000256" key="4">
    <source>
        <dbReference type="SAM" id="MobiDB-lite"/>
    </source>
</evidence>
<dbReference type="PANTHER" id="PTHR44688:SF16">
    <property type="entry name" value="DNA-BINDING TRANSCRIPTIONAL ACTIVATOR DEVR_DOSR"/>
    <property type="match status" value="1"/>
</dbReference>
<dbReference type="Proteomes" id="UP000003671">
    <property type="component" value="Unassembled WGS sequence"/>
</dbReference>
<dbReference type="GO" id="GO:0003677">
    <property type="term" value="F:DNA binding"/>
    <property type="evidence" value="ECO:0007669"/>
    <property type="project" value="UniProtKB-KW"/>
</dbReference>
<dbReference type="PRINTS" id="PR00038">
    <property type="entry name" value="HTHLUXR"/>
</dbReference>
<keyword evidence="1" id="KW-0805">Transcription regulation</keyword>
<protein>
    <submittedName>
        <fullName evidence="6">Transcriptional regulator, LuxR family</fullName>
    </submittedName>
</protein>
<dbReference type="EMBL" id="ABWK02000009">
    <property type="protein sequence ID" value="EEX69565.1"/>
    <property type="molecule type" value="Genomic_DNA"/>
</dbReference>
<dbReference type="PANTHER" id="PTHR44688">
    <property type="entry name" value="DNA-BINDING TRANSCRIPTIONAL ACTIVATOR DEVR_DOSR"/>
    <property type="match status" value="1"/>
</dbReference>
<evidence type="ECO:0000256" key="2">
    <source>
        <dbReference type="ARBA" id="ARBA00023125"/>
    </source>
</evidence>
<comment type="caution">
    <text evidence="6">The sequence shown here is derived from an EMBL/GenBank/DDBJ whole genome shotgun (WGS) entry which is preliminary data.</text>
</comment>
<dbReference type="PATRIC" id="fig|500635.8.peg.1005"/>
<evidence type="ECO:0000256" key="3">
    <source>
        <dbReference type="ARBA" id="ARBA00023163"/>
    </source>
</evidence>
<dbReference type="STRING" id="500635.MITSMUL_03614"/>
<accession>C9KKB5</accession>
<dbReference type="RefSeq" id="WP_005839776.1">
    <property type="nucleotide sequence ID" value="NZ_GG697141.2"/>
</dbReference>
<dbReference type="HOGENOM" id="CLU_923812_0_0_9"/>
<gene>
    <name evidence="6" type="ORF">MITSMUL_03614</name>
</gene>
<dbReference type="SUPFAM" id="SSF46894">
    <property type="entry name" value="C-terminal effector domain of the bipartite response regulators"/>
    <property type="match status" value="1"/>
</dbReference>
<feature type="compositionally biased region" description="Basic residues" evidence="4">
    <location>
        <begin position="268"/>
        <end position="281"/>
    </location>
</feature>
<dbReference type="InterPro" id="IPR016032">
    <property type="entry name" value="Sig_transdc_resp-reg_C-effctor"/>
</dbReference>
<organism evidence="6 7">
    <name type="scientific">Mitsuokella multacida DSM 20544</name>
    <dbReference type="NCBI Taxonomy" id="500635"/>
    <lineage>
        <taxon>Bacteria</taxon>
        <taxon>Bacillati</taxon>
        <taxon>Bacillota</taxon>
        <taxon>Negativicutes</taxon>
        <taxon>Selenomonadales</taxon>
        <taxon>Selenomonadaceae</taxon>
        <taxon>Mitsuokella</taxon>
    </lineage>
</organism>
<dbReference type="GO" id="GO:0006355">
    <property type="term" value="P:regulation of DNA-templated transcription"/>
    <property type="evidence" value="ECO:0007669"/>
    <property type="project" value="InterPro"/>
</dbReference>
<dbReference type="AlphaFoldDB" id="C9KKB5"/>
<keyword evidence="3" id="KW-0804">Transcription</keyword>
<dbReference type="SMART" id="SM00421">
    <property type="entry name" value="HTH_LUXR"/>
    <property type="match status" value="1"/>
</dbReference>
<keyword evidence="7" id="KW-1185">Reference proteome</keyword>
<dbReference type="GeneID" id="93480775"/>
<evidence type="ECO:0000256" key="1">
    <source>
        <dbReference type="ARBA" id="ARBA00023015"/>
    </source>
</evidence>
<dbReference type="Pfam" id="PF00196">
    <property type="entry name" value="GerE"/>
    <property type="match status" value="1"/>
</dbReference>
<sequence>MTQQEDFLRRAEAMAKDFIWDFYQKRKSIWQIMEQMDEKCFSWIGVGPGEYLRSYDEALHYFAEQRYAGAVPLIEISEEHYDAQLVTNQVCIVLCEYLLTARPETGNVMQERQRSTITIRRAHGGKLLACQIHTSNPWYPMKGDERWPEQFGRQTYTYFLELLSELELKEMPHLSSQQRKVLVLMMHGKTYQDIAAALDITYRTVQYHVRMIFNKFGVDCREMLFAKLIRTLCATMGNSLDHDGDDSNGDDDMESKVLKALDDAAKKYKISQRSHHGRKKIDKSNLPVTNDIIPKDKDKER</sequence>
<dbReference type="Gene3D" id="1.10.10.10">
    <property type="entry name" value="Winged helix-like DNA-binding domain superfamily/Winged helix DNA-binding domain"/>
    <property type="match status" value="1"/>
</dbReference>